<dbReference type="EMBL" id="JBBNAE010000008">
    <property type="protein sequence ID" value="KAK9102442.1"/>
    <property type="molecule type" value="Genomic_DNA"/>
</dbReference>
<dbReference type="SUPFAM" id="SSF55729">
    <property type="entry name" value="Acyl-CoA N-acyltransferases (Nat)"/>
    <property type="match status" value="1"/>
</dbReference>
<dbReference type="AlphaFoldDB" id="A0AAP0F238"/>
<protein>
    <recommendedName>
        <fullName evidence="1">N-acetyltransferase domain-containing protein</fullName>
    </recommendedName>
</protein>
<dbReference type="Pfam" id="PF00583">
    <property type="entry name" value="Acetyltransf_1"/>
    <property type="match status" value="1"/>
</dbReference>
<evidence type="ECO:0000313" key="2">
    <source>
        <dbReference type="EMBL" id="KAK9102442.1"/>
    </source>
</evidence>
<organism evidence="2 3">
    <name type="scientific">Stephania japonica</name>
    <dbReference type="NCBI Taxonomy" id="461633"/>
    <lineage>
        <taxon>Eukaryota</taxon>
        <taxon>Viridiplantae</taxon>
        <taxon>Streptophyta</taxon>
        <taxon>Embryophyta</taxon>
        <taxon>Tracheophyta</taxon>
        <taxon>Spermatophyta</taxon>
        <taxon>Magnoliopsida</taxon>
        <taxon>Ranunculales</taxon>
        <taxon>Menispermaceae</taxon>
        <taxon>Menispermoideae</taxon>
        <taxon>Cissampelideae</taxon>
        <taxon>Stephania</taxon>
    </lineage>
</organism>
<evidence type="ECO:0000313" key="3">
    <source>
        <dbReference type="Proteomes" id="UP001417504"/>
    </source>
</evidence>
<dbReference type="Proteomes" id="UP001417504">
    <property type="component" value="Unassembled WGS sequence"/>
</dbReference>
<gene>
    <name evidence="2" type="ORF">Sjap_019696</name>
</gene>
<keyword evidence="3" id="KW-1185">Reference proteome</keyword>
<dbReference type="InterPro" id="IPR000182">
    <property type="entry name" value="GNAT_dom"/>
</dbReference>
<dbReference type="PANTHER" id="PTHR47426:SF3">
    <property type="entry name" value="GCN5-RELATED N-ACETYLTRANSFERASE 6, CHLOROPLASTIC"/>
    <property type="match status" value="1"/>
</dbReference>
<name>A0AAP0F238_9MAGN</name>
<accession>A0AAP0F238</accession>
<comment type="caution">
    <text evidence="2">The sequence shown here is derived from an EMBL/GenBank/DDBJ whole genome shotgun (WGS) entry which is preliminary data.</text>
</comment>
<dbReference type="Gene3D" id="3.40.630.30">
    <property type="match status" value="1"/>
</dbReference>
<feature type="domain" description="N-acetyltransferase" evidence="1">
    <location>
        <begin position="102"/>
        <end position="261"/>
    </location>
</feature>
<reference evidence="2 3" key="1">
    <citation type="submission" date="2024-01" db="EMBL/GenBank/DDBJ databases">
        <title>Genome assemblies of Stephania.</title>
        <authorList>
            <person name="Yang L."/>
        </authorList>
    </citation>
    <scope>NUCLEOTIDE SEQUENCE [LARGE SCALE GENOMIC DNA]</scope>
    <source>
        <strain evidence="2">QJT</strain>
        <tissue evidence="2">Leaf</tissue>
    </source>
</reference>
<dbReference type="PROSITE" id="PS51186">
    <property type="entry name" value="GNAT"/>
    <property type="match status" value="1"/>
</dbReference>
<dbReference type="CDD" id="cd04301">
    <property type="entry name" value="NAT_SF"/>
    <property type="match status" value="1"/>
</dbReference>
<sequence length="261" mass="29905">MKLHQASSMSSFASHRLHDLMQLSVHGIGKKYLSASGETCAVSAATNVNIPSHQQVSQQLQKPEKHHDLRLYRLHNSDQWSEDIMHRLRVGEFVIKEALLEEEYWAAAWLRAESHYEDKSHDRFPWNWQVKEESIVKHTAMKNVVGTLDLSIKHLLHGETFPGEHVEASTFSSVNRMSPERYGYIENLCVAQLARRNGIATNLVQFAIKSAMSKGVRQVFVHVHTENMPAKELYRTMGFQIVEMATPCISTEETYLLCFKT</sequence>
<dbReference type="GO" id="GO:0016747">
    <property type="term" value="F:acyltransferase activity, transferring groups other than amino-acyl groups"/>
    <property type="evidence" value="ECO:0007669"/>
    <property type="project" value="InterPro"/>
</dbReference>
<proteinExistence type="predicted"/>
<dbReference type="InterPro" id="IPR016181">
    <property type="entry name" value="Acyl_CoA_acyltransferase"/>
</dbReference>
<evidence type="ECO:0000259" key="1">
    <source>
        <dbReference type="PROSITE" id="PS51186"/>
    </source>
</evidence>
<dbReference type="PANTHER" id="PTHR47426">
    <property type="entry name" value="ACYL-COA N-ACYLTRANSFERASES (NAT) SUPERFAMILY PROTEIN"/>
    <property type="match status" value="1"/>
</dbReference>